<reference evidence="1 2" key="1">
    <citation type="submission" date="2019-09" db="EMBL/GenBank/DDBJ databases">
        <title>A chromosome-level genome assembly of the Chinese tupelo Nyssa sinensis.</title>
        <authorList>
            <person name="Yang X."/>
            <person name="Kang M."/>
            <person name="Yang Y."/>
            <person name="Xiong H."/>
            <person name="Wang M."/>
            <person name="Zhang Z."/>
            <person name="Wang Z."/>
            <person name="Wu H."/>
            <person name="Ma T."/>
            <person name="Liu J."/>
            <person name="Xi Z."/>
        </authorList>
    </citation>
    <scope>NUCLEOTIDE SEQUENCE [LARGE SCALE GENOMIC DNA]</scope>
    <source>
        <strain evidence="1">J267</strain>
        <tissue evidence="1">Leaf</tissue>
    </source>
</reference>
<name>A0A5J5B7C9_9ASTE</name>
<evidence type="ECO:0000313" key="1">
    <source>
        <dbReference type="EMBL" id="KAA8539123.1"/>
    </source>
</evidence>
<dbReference type="AlphaFoldDB" id="A0A5J5B7C9"/>
<proteinExistence type="predicted"/>
<accession>A0A5J5B7C9</accession>
<dbReference type="PANTHER" id="PTHR36755">
    <property type="entry name" value="PROTEIN, PUTATIVE-RELATED"/>
    <property type="match status" value="1"/>
</dbReference>
<evidence type="ECO:0000313" key="2">
    <source>
        <dbReference type="Proteomes" id="UP000325577"/>
    </source>
</evidence>
<sequence length="145" mass="15135">MRVKFSTAKKGLKSAKRDGVKRVEAKLKRLACEDSKARWLSFGNGKVEGLELRILSLESSRKGWDQGPVTKNGLRPIPRFKSKATSSSLNCSVRGVAAFAKIAGVVKAAGGAKVGAAAAAMTAAATAAMSGSKQEPTDALKQSSK</sequence>
<gene>
    <name evidence="1" type="ORF">F0562_025815</name>
</gene>
<organism evidence="1 2">
    <name type="scientific">Nyssa sinensis</name>
    <dbReference type="NCBI Taxonomy" id="561372"/>
    <lineage>
        <taxon>Eukaryota</taxon>
        <taxon>Viridiplantae</taxon>
        <taxon>Streptophyta</taxon>
        <taxon>Embryophyta</taxon>
        <taxon>Tracheophyta</taxon>
        <taxon>Spermatophyta</taxon>
        <taxon>Magnoliopsida</taxon>
        <taxon>eudicotyledons</taxon>
        <taxon>Gunneridae</taxon>
        <taxon>Pentapetalae</taxon>
        <taxon>asterids</taxon>
        <taxon>Cornales</taxon>
        <taxon>Nyssaceae</taxon>
        <taxon>Nyssa</taxon>
    </lineage>
</organism>
<dbReference type="PANTHER" id="PTHR36755:SF1">
    <property type="entry name" value="OS06G0149300 PROTEIN"/>
    <property type="match status" value="1"/>
</dbReference>
<dbReference type="Proteomes" id="UP000325577">
    <property type="component" value="Linkage Group LG14"/>
</dbReference>
<keyword evidence="2" id="KW-1185">Reference proteome</keyword>
<dbReference type="EMBL" id="CM018037">
    <property type="protein sequence ID" value="KAA8539123.1"/>
    <property type="molecule type" value="Genomic_DNA"/>
</dbReference>
<protein>
    <submittedName>
        <fullName evidence="1">Uncharacterized protein</fullName>
    </submittedName>
</protein>